<reference evidence="2 3" key="1">
    <citation type="submission" date="2016-10" db="EMBL/GenBank/DDBJ databases">
        <authorList>
            <person name="de Groot N.N."/>
        </authorList>
    </citation>
    <scope>NUCLEOTIDE SEQUENCE [LARGE SCALE GENOMIC DNA]</scope>
    <source>
        <strain evidence="2 3">DSM 19073</strain>
    </source>
</reference>
<feature type="transmembrane region" description="Helical" evidence="1">
    <location>
        <begin position="137"/>
        <end position="158"/>
    </location>
</feature>
<keyword evidence="1" id="KW-0812">Transmembrane</keyword>
<sequence length="232" mass="24596">MRVGLRLFVLGPMAILALLLALAGVGGQVTAQVAGLGVLICVGGLAIGVLPGFWAVPGLLAGVGVWVVPALGLAQVLPIWAAGPLFGVVVLLPLWSVIVLGRDMGQARAARLAARGRGIREWQWVYVGRDAARAHPAFALSIGPVLTCAALLAIIAVWTWGGVIFWPLVAFEALTVLAILCKWPVAYPMTFAALVPAFPVTAPLMMYWADGVRPNLIYRHRFERLVPPEESA</sequence>
<dbReference type="Proteomes" id="UP000199110">
    <property type="component" value="Unassembled WGS sequence"/>
</dbReference>
<feature type="transmembrane region" description="Helical" evidence="1">
    <location>
        <begin position="33"/>
        <end position="54"/>
    </location>
</feature>
<keyword evidence="1" id="KW-1133">Transmembrane helix</keyword>
<name>A0A1I3Q6M5_9RHOB</name>
<dbReference type="EMBL" id="FORA01000003">
    <property type="protein sequence ID" value="SFJ29319.1"/>
    <property type="molecule type" value="Genomic_DNA"/>
</dbReference>
<dbReference type="STRING" id="390807.SAMN04488095_2429"/>
<evidence type="ECO:0000313" key="3">
    <source>
        <dbReference type="Proteomes" id="UP000199110"/>
    </source>
</evidence>
<evidence type="ECO:0000256" key="1">
    <source>
        <dbReference type="SAM" id="Phobius"/>
    </source>
</evidence>
<dbReference type="OrthoDB" id="7860195at2"/>
<keyword evidence="3" id="KW-1185">Reference proteome</keyword>
<feature type="transmembrane region" description="Helical" evidence="1">
    <location>
        <begin position="190"/>
        <end position="209"/>
    </location>
</feature>
<feature type="transmembrane region" description="Helical" evidence="1">
    <location>
        <begin position="83"/>
        <end position="101"/>
    </location>
</feature>
<proteinExistence type="predicted"/>
<keyword evidence="1" id="KW-0472">Membrane</keyword>
<organism evidence="2 3">
    <name type="scientific">Jannaschia pohangensis</name>
    <dbReference type="NCBI Taxonomy" id="390807"/>
    <lineage>
        <taxon>Bacteria</taxon>
        <taxon>Pseudomonadati</taxon>
        <taxon>Pseudomonadota</taxon>
        <taxon>Alphaproteobacteria</taxon>
        <taxon>Rhodobacterales</taxon>
        <taxon>Roseobacteraceae</taxon>
        <taxon>Jannaschia</taxon>
    </lineage>
</organism>
<feature type="transmembrane region" description="Helical" evidence="1">
    <location>
        <begin position="164"/>
        <end position="183"/>
    </location>
</feature>
<protein>
    <submittedName>
        <fullName evidence="2">Uncharacterized protein</fullName>
    </submittedName>
</protein>
<evidence type="ECO:0000313" key="2">
    <source>
        <dbReference type="EMBL" id="SFJ29319.1"/>
    </source>
</evidence>
<dbReference type="RefSeq" id="WP_139212354.1">
    <property type="nucleotide sequence ID" value="NZ_FORA01000003.1"/>
</dbReference>
<accession>A0A1I3Q6M5</accession>
<feature type="transmembrane region" description="Helical" evidence="1">
    <location>
        <begin position="59"/>
        <end position="77"/>
    </location>
</feature>
<dbReference type="AlphaFoldDB" id="A0A1I3Q6M5"/>
<gene>
    <name evidence="2" type="ORF">SAMN04488095_2429</name>
</gene>